<reference evidence="1 2" key="1">
    <citation type="journal article" date="2024" name="Nat. Commun.">
        <title>Phylogenomics reveals the evolutionary origins of lichenization in chlorophyte algae.</title>
        <authorList>
            <person name="Puginier C."/>
            <person name="Libourel C."/>
            <person name="Otte J."/>
            <person name="Skaloud P."/>
            <person name="Haon M."/>
            <person name="Grisel S."/>
            <person name="Petersen M."/>
            <person name="Berrin J.G."/>
            <person name="Delaux P.M."/>
            <person name="Dal Grande F."/>
            <person name="Keller J."/>
        </authorList>
    </citation>
    <scope>NUCLEOTIDE SEQUENCE [LARGE SCALE GENOMIC DNA]</scope>
    <source>
        <strain evidence="1 2">SAG 2145</strain>
    </source>
</reference>
<dbReference type="AlphaFoldDB" id="A0AAW1RYT3"/>
<organism evidence="1 2">
    <name type="scientific">Apatococcus lobatus</name>
    <dbReference type="NCBI Taxonomy" id="904363"/>
    <lineage>
        <taxon>Eukaryota</taxon>
        <taxon>Viridiplantae</taxon>
        <taxon>Chlorophyta</taxon>
        <taxon>core chlorophytes</taxon>
        <taxon>Trebouxiophyceae</taxon>
        <taxon>Chlorellales</taxon>
        <taxon>Chlorellaceae</taxon>
        <taxon>Apatococcus</taxon>
    </lineage>
</organism>
<evidence type="ECO:0000313" key="2">
    <source>
        <dbReference type="Proteomes" id="UP001438707"/>
    </source>
</evidence>
<gene>
    <name evidence="1" type="ORF">WJX74_002855</name>
</gene>
<sequence>MLSLAGSLFQSFAHVQVDSGPQRDYYMHKSAASVPTWPKHADDTSLYGPRLLTQGIDAKQSSQLMCSSLE</sequence>
<name>A0AAW1RYT3_9CHLO</name>
<keyword evidence="2" id="KW-1185">Reference proteome</keyword>
<protein>
    <submittedName>
        <fullName evidence="1">Uncharacterized protein</fullName>
    </submittedName>
</protein>
<accession>A0AAW1RYT3</accession>
<evidence type="ECO:0000313" key="1">
    <source>
        <dbReference type="EMBL" id="KAK9838762.1"/>
    </source>
</evidence>
<dbReference type="EMBL" id="JALJOS010000005">
    <property type="protein sequence ID" value="KAK9838762.1"/>
    <property type="molecule type" value="Genomic_DNA"/>
</dbReference>
<proteinExistence type="predicted"/>
<dbReference type="Proteomes" id="UP001438707">
    <property type="component" value="Unassembled WGS sequence"/>
</dbReference>
<comment type="caution">
    <text evidence="1">The sequence shown here is derived from an EMBL/GenBank/DDBJ whole genome shotgun (WGS) entry which is preliminary data.</text>
</comment>